<comment type="caution">
    <text evidence="8">The sequence shown here is derived from an EMBL/GenBank/DDBJ whole genome shotgun (WGS) entry which is preliminary data.</text>
</comment>
<dbReference type="InterPro" id="IPR042518">
    <property type="entry name" value="SirC_C"/>
</dbReference>
<dbReference type="Proteomes" id="UP001524944">
    <property type="component" value="Unassembled WGS sequence"/>
</dbReference>
<evidence type="ECO:0000256" key="3">
    <source>
        <dbReference type="ARBA" id="ARBA00023002"/>
    </source>
</evidence>
<evidence type="ECO:0000256" key="1">
    <source>
        <dbReference type="ARBA" id="ARBA00005010"/>
    </source>
</evidence>
<dbReference type="EMBL" id="JANPWE010000002">
    <property type="protein sequence ID" value="MCR6544796.1"/>
    <property type="molecule type" value="Genomic_DNA"/>
</dbReference>
<dbReference type="PANTHER" id="PTHR35330:SF1">
    <property type="entry name" value="SIROHEME BIOSYNTHESIS PROTEIN MET8"/>
    <property type="match status" value="1"/>
</dbReference>
<dbReference type="Pfam" id="PF14824">
    <property type="entry name" value="Sirohm_synth_M"/>
    <property type="match status" value="1"/>
</dbReference>
<dbReference type="Gene3D" id="3.40.50.720">
    <property type="entry name" value="NAD(P)-binding Rossmann-like Domain"/>
    <property type="match status" value="1"/>
</dbReference>
<dbReference type="RefSeq" id="WP_257912364.1">
    <property type="nucleotide sequence ID" value="NZ_JANPWE010000002.1"/>
</dbReference>
<evidence type="ECO:0000256" key="2">
    <source>
        <dbReference type="ARBA" id="ARBA00012400"/>
    </source>
</evidence>
<evidence type="ECO:0000256" key="4">
    <source>
        <dbReference type="ARBA" id="ARBA00023027"/>
    </source>
</evidence>
<dbReference type="InterPro" id="IPR006367">
    <property type="entry name" value="Sirohaem_synthase_N"/>
</dbReference>
<comment type="catalytic activity">
    <reaction evidence="6">
        <text>precorrin-2 + NAD(+) = sirohydrochlorin + NADH + 2 H(+)</text>
        <dbReference type="Rhea" id="RHEA:15613"/>
        <dbReference type="ChEBI" id="CHEBI:15378"/>
        <dbReference type="ChEBI" id="CHEBI:57540"/>
        <dbReference type="ChEBI" id="CHEBI:57945"/>
        <dbReference type="ChEBI" id="CHEBI:58351"/>
        <dbReference type="ChEBI" id="CHEBI:58827"/>
        <dbReference type="EC" id="1.3.1.76"/>
    </reaction>
</comment>
<dbReference type="InterPro" id="IPR028161">
    <property type="entry name" value="Met8-like"/>
</dbReference>
<evidence type="ECO:0000256" key="6">
    <source>
        <dbReference type="ARBA" id="ARBA00047561"/>
    </source>
</evidence>
<dbReference type="SUPFAM" id="SSF51735">
    <property type="entry name" value="NAD(P)-binding Rossmann-fold domains"/>
    <property type="match status" value="1"/>
</dbReference>
<dbReference type="InterPro" id="IPR036291">
    <property type="entry name" value="NAD(P)-bd_dom_sf"/>
</dbReference>
<keyword evidence="5" id="KW-0627">Porphyrin biosynthesis</keyword>
<dbReference type="PANTHER" id="PTHR35330">
    <property type="entry name" value="SIROHEME BIOSYNTHESIS PROTEIN MET8"/>
    <property type="match status" value="1"/>
</dbReference>
<dbReference type="Pfam" id="PF13241">
    <property type="entry name" value="NAD_binding_7"/>
    <property type="match status" value="1"/>
</dbReference>
<evidence type="ECO:0000313" key="8">
    <source>
        <dbReference type="EMBL" id="MCR6544796.1"/>
    </source>
</evidence>
<keyword evidence="4" id="KW-0520">NAD</keyword>
<dbReference type="NCBIfam" id="TIGR01470">
    <property type="entry name" value="cysG_Nterm"/>
    <property type="match status" value="1"/>
</dbReference>
<feature type="domain" description="Siroheme synthase central" evidence="7">
    <location>
        <begin position="127"/>
        <end position="146"/>
    </location>
</feature>
<reference evidence="8 9" key="1">
    <citation type="submission" date="2022-08" db="EMBL/GenBank/DDBJ databases">
        <title>Proteogenomics of the novel Dehalobacterium formicoaceticum strain EZ94 highlights a key role of methyltransferases during anaerobic dichloromethane degradation.</title>
        <authorList>
            <person name="Wasmund K."/>
        </authorList>
    </citation>
    <scope>NUCLEOTIDE SEQUENCE [LARGE SCALE GENOMIC DNA]</scope>
    <source>
        <strain evidence="8 9">EZ94</strain>
    </source>
</reference>
<dbReference type="SUPFAM" id="SSF75615">
    <property type="entry name" value="Siroheme synthase middle domains-like"/>
    <property type="match status" value="1"/>
</dbReference>
<sequence>MGNYYPLMVDLSKMKCLVVGGGAVALRKTLALKETGVDITLISPEIMAPLVQLADAGEINLIRRPYQKGDLEGFHLVYVAINDKKVSEEISREALDTGVFFNIADQPAAGNFIVPSKIQRGDLVLSFSTNGKSPILSKKIRQELEERYGAEYEEFLQLLGRERVWALREIEQIDQRKAYFKALVYSTLPELLKAGKTAEVLRQIAEIREKTLSKEIGGTGNDK</sequence>
<organism evidence="8 9">
    <name type="scientific">Dehalobacterium formicoaceticum</name>
    <dbReference type="NCBI Taxonomy" id="51515"/>
    <lineage>
        <taxon>Bacteria</taxon>
        <taxon>Bacillati</taxon>
        <taxon>Bacillota</taxon>
        <taxon>Clostridia</taxon>
        <taxon>Eubacteriales</taxon>
        <taxon>Peptococcaceae</taxon>
        <taxon>Dehalobacterium</taxon>
    </lineage>
</organism>
<evidence type="ECO:0000259" key="7">
    <source>
        <dbReference type="Pfam" id="PF14824"/>
    </source>
</evidence>
<dbReference type="EC" id="1.3.1.76" evidence="2"/>
<protein>
    <recommendedName>
        <fullName evidence="2">precorrin-2 dehydrogenase</fullName>
        <ecNumber evidence="2">1.3.1.76</ecNumber>
    </recommendedName>
</protein>
<comment type="pathway">
    <text evidence="1">Porphyrin-containing compound metabolism; siroheme biosynthesis; sirohydrochlorin from precorrin-2: step 1/1.</text>
</comment>
<dbReference type="InterPro" id="IPR028281">
    <property type="entry name" value="Sirohaem_synthase_central"/>
</dbReference>
<proteinExistence type="predicted"/>
<accession>A0ABT1Y530</accession>
<dbReference type="Gene3D" id="1.10.8.610">
    <property type="entry name" value="SirC, precorrin-2 dehydrogenase, C-terminal helical domain-like"/>
    <property type="match status" value="1"/>
</dbReference>
<evidence type="ECO:0000313" key="9">
    <source>
        <dbReference type="Proteomes" id="UP001524944"/>
    </source>
</evidence>
<evidence type="ECO:0000256" key="5">
    <source>
        <dbReference type="ARBA" id="ARBA00023244"/>
    </source>
</evidence>
<keyword evidence="9" id="KW-1185">Reference proteome</keyword>
<gene>
    <name evidence="8" type="ORF">NVS47_04575</name>
</gene>
<keyword evidence="3" id="KW-0560">Oxidoreductase</keyword>
<name>A0ABT1Y530_9FIRM</name>